<name>A0A2G4YXD0_9PROT</name>
<evidence type="ECO:0000256" key="1">
    <source>
        <dbReference type="ARBA" id="ARBA00001968"/>
    </source>
</evidence>
<evidence type="ECO:0000256" key="5">
    <source>
        <dbReference type="ARBA" id="ARBA00035648"/>
    </source>
</evidence>
<evidence type="ECO:0000256" key="3">
    <source>
        <dbReference type="ARBA" id="ARBA00022759"/>
    </source>
</evidence>
<dbReference type="InterPro" id="IPR005229">
    <property type="entry name" value="YicC/YloC-like"/>
</dbReference>
<dbReference type="InParanoid" id="A0A2G4YXD0"/>
<protein>
    <submittedName>
        <fullName evidence="8">YicC family protein</fullName>
    </submittedName>
</protein>
<dbReference type="OrthoDB" id="9771229at2"/>
<comment type="cofactor">
    <cofactor evidence="1">
        <name>a divalent metal cation</name>
        <dbReference type="ChEBI" id="CHEBI:60240"/>
    </cofactor>
</comment>
<dbReference type="AlphaFoldDB" id="A0A2G4YXD0"/>
<dbReference type="Pfam" id="PF08340">
    <property type="entry name" value="YicC-like_C"/>
    <property type="match status" value="1"/>
</dbReference>
<evidence type="ECO:0000259" key="7">
    <source>
        <dbReference type="Pfam" id="PF08340"/>
    </source>
</evidence>
<feature type="domain" description="Endoribonuclease YicC-like N-terminal" evidence="6">
    <location>
        <begin position="4"/>
        <end position="158"/>
    </location>
</feature>
<accession>A0A2G4YXD0</accession>
<comment type="similarity">
    <text evidence="5">Belongs to the YicC/YloC family.</text>
</comment>
<keyword evidence="9" id="KW-1185">Reference proteome</keyword>
<dbReference type="NCBIfam" id="TIGR00255">
    <property type="entry name" value="YicC/YloC family endoribonuclease"/>
    <property type="match status" value="1"/>
</dbReference>
<keyword evidence="3" id="KW-0255">Endonuclease</keyword>
<evidence type="ECO:0000313" key="8">
    <source>
        <dbReference type="EMBL" id="PHZ86096.1"/>
    </source>
</evidence>
<dbReference type="FunCoup" id="A0A2G4YXD0">
    <property type="interactions" value="252"/>
</dbReference>
<evidence type="ECO:0000256" key="2">
    <source>
        <dbReference type="ARBA" id="ARBA00022722"/>
    </source>
</evidence>
<dbReference type="Pfam" id="PF03755">
    <property type="entry name" value="YicC-like_N"/>
    <property type="match status" value="1"/>
</dbReference>
<dbReference type="RefSeq" id="WP_099471680.1">
    <property type="nucleotide sequence ID" value="NZ_CAXBMK010000005.1"/>
</dbReference>
<dbReference type="Proteomes" id="UP000229730">
    <property type="component" value="Unassembled WGS sequence"/>
</dbReference>
<sequence length="296" mass="33675">MTLSSMTGFARSAGQWENYHWTWEIKSVNGRNFDVRCRLPQGYEAVEQQIRKTMKDNVARGSININLQIKRDDDATAFTINQKMLDALVEVAVETSMRNHLPQPSLDAIMGVRDVVQYVEAEEDPETLKDRDAALIVSFRENMDAFLVSRTTEGAAMQDVLCGLLEEIERLVKAADEISRDLPEVIKQRYMEKVNKLLDDSATGIDPDRIAQEVVLLATKADIREELDRLYAHIDAGRNHIKTDGQIGRKLDFLTQEFNREANTLCSKASDIRLTELGLSLKTTIDQFREQVQNIE</sequence>
<evidence type="ECO:0000313" key="9">
    <source>
        <dbReference type="Proteomes" id="UP000229730"/>
    </source>
</evidence>
<keyword evidence="2" id="KW-0540">Nuclease</keyword>
<dbReference type="PANTHER" id="PTHR30636">
    <property type="entry name" value="UPF0701 PROTEIN YICC"/>
    <property type="match status" value="1"/>
</dbReference>
<dbReference type="InterPro" id="IPR013551">
    <property type="entry name" value="YicC-like_C"/>
</dbReference>
<keyword evidence="4" id="KW-0378">Hydrolase</keyword>
<evidence type="ECO:0000256" key="4">
    <source>
        <dbReference type="ARBA" id="ARBA00022801"/>
    </source>
</evidence>
<dbReference type="GO" id="GO:0016787">
    <property type="term" value="F:hydrolase activity"/>
    <property type="evidence" value="ECO:0007669"/>
    <property type="project" value="UniProtKB-KW"/>
</dbReference>
<evidence type="ECO:0000259" key="6">
    <source>
        <dbReference type="Pfam" id="PF03755"/>
    </source>
</evidence>
<dbReference type="PANTHER" id="PTHR30636:SF3">
    <property type="entry name" value="UPF0701 PROTEIN YICC"/>
    <property type="match status" value="1"/>
</dbReference>
<organism evidence="8 9">
    <name type="scientific">Paremcibacter congregatus</name>
    <dbReference type="NCBI Taxonomy" id="2043170"/>
    <lineage>
        <taxon>Bacteria</taxon>
        <taxon>Pseudomonadati</taxon>
        <taxon>Pseudomonadota</taxon>
        <taxon>Alphaproteobacteria</taxon>
        <taxon>Emcibacterales</taxon>
        <taxon>Emcibacteraceae</taxon>
        <taxon>Paremcibacter</taxon>
    </lineage>
</organism>
<dbReference type="GO" id="GO:0004521">
    <property type="term" value="F:RNA endonuclease activity"/>
    <property type="evidence" value="ECO:0007669"/>
    <property type="project" value="InterPro"/>
</dbReference>
<gene>
    <name evidence="8" type="ORF">CRD36_05350</name>
</gene>
<proteinExistence type="inferred from homology"/>
<dbReference type="InterPro" id="IPR013527">
    <property type="entry name" value="YicC-like_N"/>
</dbReference>
<feature type="domain" description="Endoribonuclease YicC-like C-terminal" evidence="7">
    <location>
        <begin position="180"/>
        <end position="296"/>
    </location>
</feature>
<dbReference type="EMBL" id="PDEM01000009">
    <property type="protein sequence ID" value="PHZ86096.1"/>
    <property type="molecule type" value="Genomic_DNA"/>
</dbReference>
<reference evidence="8 9" key="1">
    <citation type="submission" date="2017-10" db="EMBL/GenBank/DDBJ databases">
        <title>Frigbacter circumglobatus gen. nov. sp. nov., isolated from sediment cultured in situ.</title>
        <authorList>
            <person name="Zhao Z."/>
        </authorList>
    </citation>
    <scope>NUCLEOTIDE SEQUENCE [LARGE SCALE GENOMIC DNA]</scope>
    <source>
        <strain evidence="8 9">ZYL</strain>
    </source>
</reference>
<comment type="caution">
    <text evidence="8">The sequence shown here is derived from an EMBL/GenBank/DDBJ whole genome shotgun (WGS) entry which is preliminary data.</text>
</comment>